<dbReference type="Pfam" id="PF09339">
    <property type="entry name" value="HTH_IclR"/>
    <property type="match status" value="1"/>
</dbReference>
<reference evidence="6" key="1">
    <citation type="submission" date="2022-11" db="EMBL/GenBank/DDBJ databases">
        <title>Pseudomonas triclosanedens sp. nov., a triclosan degrader isolated from activated sludge.</title>
        <authorList>
            <person name="Yin Y."/>
            <person name="Lu Z."/>
        </authorList>
    </citation>
    <scope>NUCLEOTIDE SEQUENCE</scope>
    <source>
        <strain evidence="6">ZM23</strain>
    </source>
</reference>
<dbReference type="SUPFAM" id="SSF55781">
    <property type="entry name" value="GAF domain-like"/>
    <property type="match status" value="1"/>
</dbReference>
<evidence type="ECO:0000256" key="1">
    <source>
        <dbReference type="ARBA" id="ARBA00023015"/>
    </source>
</evidence>
<dbReference type="PANTHER" id="PTHR30136">
    <property type="entry name" value="HELIX-TURN-HELIX TRANSCRIPTIONAL REGULATOR, ICLR FAMILY"/>
    <property type="match status" value="1"/>
</dbReference>
<dbReference type="Pfam" id="PF01614">
    <property type="entry name" value="IclR_C"/>
    <property type="match status" value="1"/>
</dbReference>
<protein>
    <submittedName>
        <fullName evidence="6">IclR family transcriptional regulator</fullName>
    </submittedName>
</protein>
<dbReference type="PROSITE" id="PS51078">
    <property type="entry name" value="ICLR_ED"/>
    <property type="match status" value="1"/>
</dbReference>
<dbReference type="EMBL" id="CP113432">
    <property type="protein sequence ID" value="WAI50811.1"/>
    <property type="molecule type" value="Genomic_DNA"/>
</dbReference>
<dbReference type="InterPro" id="IPR036388">
    <property type="entry name" value="WH-like_DNA-bd_sf"/>
</dbReference>
<keyword evidence="1" id="KW-0805">Transcription regulation</keyword>
<dbReference type="InterPro" id="IPR012794">
    <property type="entry name" value="PcaR_PcaU"/>
</dbReference>
<dbReference type="InterPro" id="IPR050707">
    <property type="entry name" value="HTH_MetabolicPath_Reg"/>
</dbReference>
<accession>A0ABY7A0Y3</accession>
<dbReference type="PROSITE" id="PS51077">
    <property type="entry name" value="HTH_ICLR"/>
    <property type="match status" value="1"/>
</dbReference>
<feature type="domain" description="HTH iclR-type" evidence="4">
    <location>
        <begin position="16"/>
        <end position="76"/>
    </location>
</feature>
<dbReference type="Gene3D" id="3.30.450.40">
    <property type="match status" value="1"/>
</dbReference>
<dbReference type="PANTHER" id="PTHR30136:SF34">
    <property type="entry name" value="TRANSCRIPTIONAL REGULATOR"/>
    <property type="match status" value="1"/>
</dbReference>
<feature type="domain" description="IclR-ED" evidence="5">
    <location>
        <begin position="77"/>
        <end position="260"/>
    </location>
</feature>
<dbReference type="InterPro" id="IPR029016">
    <property type="entry name" value="GAF-like_dom_sf"/>
</dbReference>
<evidence type="ECO:0000256" key="3">
    <source>
        <dbReference type="ARBA" id="ARBA00023163"/>
    </source>
</evidence>
<dbReference type="SUPFAM" id="SSF46785">
    <property type="entry name" value="Winged helix' DNA-binding domain"/>
    <property type="match status" value="1"/>
</dbReference>
<dbReference type="NCBIfam" id="TIGR02431">
    <property type="entry name" value="pcaR_pcaU"/>
    <property type="match status" value="1"/>
</dbReference>
<keyword evidence="2" id="KW-0238">DNA-binding</keyword>
<organism evidence="6 7">
    <name type="scientific">Pseudomonas triclosanedens</name>
    <dbReference type="NCBI Taxonomy" id="2961893"/>
    <lineage>
        <taxon>Bacteria</taxon>
        <taxon>Pseudomonadati</taxon>
        <taxon>Pseudomonadota</taxon>
        <taxon>Gammaproteobacteria</taxon>
        <taxon>Pseudomonadales</taxon>
        <taxon>Pseudomonadaceae</taxon>
        <taxon>Pseudomonas</taxon>
    </lineage>
</organism>
<evidence type="ECO:0000313" key="7">
    <source>
        <dbReference type="Proteomes" id="UP001163624"/>
    </source>
</evidence>
<dbReference type="SMART" id="SM00346">
    <property type="entry name" value="HTH_ICLR"/>
    <property type="match status" value="1"/>
</dbReference>
<dbReference type="InterPro" id="IPR005471">
    <property type="entry name" value="Tscrpt_reg_IclR_N"/>
</dbReference>
<keyword evidence="7" id="KW-1185">Reference proteome</keyword>
<evidence type="ECO:0000259" key="5">
    <source>
        <dbReference type="PROSITE" id="PS51078"/>
    </source>
</evidence>
<keyword evidence="3" id="KW-0804">Transcription</keyword>
<dbReference type="RefSeq" id="WP_254470903.1">
    <property type="nucleotide sequence ID" value="NZ_CP113432.1"/>
</dbReference>
<evidence type="ECO:0000259" key="4">
    <source>
        <dbReference type="PROSITE" id="PS51077"/>
    </source>
</evidence>
<evidence type="ECO:0000256" key="2">
    <source>
        <dbReference type="ARBA" id="ARBA00023125"/>
    </source>
</evidence>
<evidence type="ECO:0000313" key="6">
    <source>
        <dbReference type="EMBL" id="WAI50811.1"/>
    </source>
</evidence>
<proteinExistence type="predicted"/>
<dbReference type="InterPro" id="IPR014757">
    <property type="entry name" value="Tscrpt_reg_IclR_C"/>
</dbReference>
<dbReference type="Gene3D" id="1.10.10.10">
    <property type="entry name" value="Winged helix-like DNA-binding domain superfamily/Winged helix DNA-binding domain"/>
    <property type="match status" value="1"/>
</dbReference>
<sequence>MSNEKPENPTPSDAYAQSFARGLSVILAFGPKHPKMTLSEVAKSTGLTRAGARRILLTLEFLGYVSQDGRLFSLTPKILDLGYSYLSANPLWELATPYMEEVVQQTGETCTISALEGTDIVYIMRVATHRIMSVNLSIGSRLPAWVTSMGRVLLGGVVESVRDDILSKSNIIKYTSRTITDIDTLKGVIALAKQRGYCLVSEELEEGLQSIAVPITDRSGRIIAAMNVGGQSSRTTGADLVERVLPHLQEAAFKISQSLS</sequence>
<gene>
    <name evidence="6" type="ORF">OU419_06015</name>
</gene>
<dbReference type="InterPro" id="IPR036390">
    <property type="entry name" value="WH_DNA-bd_sf"/>
</dbReference>
<dbReference type="Proteomes" id="UP001163624">
    <property type="component" value="Chromosome"/>
</dbReference>
<name>A0ABY7A0Y3_9PSED</name>